<geneLocation type="plasmid" evidence="4">
    <name>pSTJ002</name>
</geneLocation>
<dbReference type="AlphaFoldDB" id="A0A0U5H7Q0"/>
<dbReference type="InterPro" id="IPR041025">
    <property type="entry name" value="HNH_repeat"/>
</dbReference>
<dbReference type="CDD" id="cd00085">
    <property type="entry name" value="HNHc"/>
    <property type="match status" value="1"/>
</dbReference>
<dbReference type="KEGG" id="hhb:Hhub_5092"/>
<feature type="domain" description="HNH nuclease" evidence="2">
    <location>
        <begin position="325"/>
        <end position="393"/>
    </location>
</feature>
<dbReference type="Proteomes" id="UP000066737">
    <property type="component" value="Plasmid pSTJ002"/>
</dbReference>
<accession>A0A0U5H7Q0</accession>
<protein>
    <recommendedName>
        <fullName evidence="2">HNH nuclease domain-containing protein</fullName>
    </recommendedName>
</protein>
<gene>
    <name evidence="3" type="ORF">HHUB_5092</name>
</gene>
<feature type="region of interest" description="Disordered" evidence="1">
    <location>
        <begin position="57"/>
        <end position="76"/>
    </location>
</feature>
<dbReference type="InterPro" id="IPR003615">
    <property type="entry name" value="HNH_nuc"/>
</dbReference>
<dbReference type="GeneID" id="43331117"/>
<sequence>MGKKLYSDDELLNRLQKFAEELGRPPSQSEMDDSGPHASKTYGNRFGSWNNALEAAGLQTGTNDPNGRPSTPEEDLLTDLKSVADIVGGTPSEREYSNHGKYSVKTYCKRFAGWNAALQAAGFEPNVEMNLSEEALISALQEFAEKLGRPPTVDEMDRSGPYTSDSYKRAFGTWNRALRQAGLEVHSVWNVSEEDLISELNSLAEELGHVPRKDEMRNQGKWSGAVYQERFGSWNEALRAAGFEPNERWRISREELLAELRAVADDLGHPPTTTEMNEHGKFTIDPYQREFGTWRTALQAADPDYLENYRQSDTETVPFGSNWPQIREEIITRDNESCLRCGMGREAHREKFGRDLPVHHRIPRRRFYNDPDQSVDDADVPSNLLTLCIPCHRRLERLPVQPVVD</sequence>
<dbReference type="SMART" id="SM00507">
    <property type="entry name" value="HNHc"/>
    <property type="match status" value="1"/>
</dbReference>
<evidence type="ECO:0000313" key="4">
    <source>
        <dbReference type="Proteomes" id="UP000066737"/>
    </source>
</evidence>
<proteinExistence type="predicted"/>
<dbReference type="RefSeq" id="WP_143416477.1">
    <property type="nucleotide sequence ID" value="NZ_CEML01000009.1"/>
</dbReference>
<reference evidence="4" key="1">
    <citation type="journal article" date="2016" name="Environ. Microbiol.">
        <title>The complete genome of a viable archaeum isolated from 123-million-year-old rock salt.</title>
        <authorList>
            <person name="Jaakkola S.T."/>
            <person name="Pfeiffer F."/>
            <person name="Ravantti J.J."/>
            <person name="Guo Q."/>
            <person name="Liu Y."/>
            <person name="Chen X."/>
            <person name="Ma H."/>
            <person name="Yang C."/>
            <person name="Oksanen H.M."/>
            <person name="Bamford D.H."/>
        </authorList>
    </citation>
    <scope>NUCLEOTIDE SEQUENCE</scope>
    <source>
        <strain evidence="4">JI20-1</strain>
        <plasmid evidence="4">Plasmid pSTJ002</plasmid>
    </source>
</reference>
<keyword evidence="4" id="KW-1185">Reference proteome</keyword>
<dbReference type="EMBL" id="LN831304">
    <property type="protein sequence ID" value="CQH64597.1"/>
    <property type="molecule type" value="Genomic_DNA"/>
</dbReference>
<feature type="compositionally biased region" description="Polar residues" evidence="1">
    <location>
        <begin position="59"/>
        <end position="69"/>
    </location>
</feature>
<name>A0A0U5H7Q0_9EURY</name>
<organism evidence="3 4">
    <name type="scientific">Halobacterium hubeiense</name>
    <dbReference type="NCBI Taxonomy" id="1407499"/>
    <lineage>
        <taxon>Archaea</taxon>
        <taxon>Methanobacteriati</taxon>
        <taxon>Methanobacteriota</taxon>
        <taxon>Stenosarchaea group</taxon>
        <taxon>Halobacteria</taxon>
        <taxon>Halobacteriales</taxon>
        <taxon>Halobacteriaceae</taxon>
        <taxon>Halobacterium</taxon>
    </lineage>
</organism>
<dbReference type="Pfam" id="PF18780">
    <property type="entry name" value="HNH_repeat"/>
    <property type="match status" value="5"/>
</dbReference>
<feature type="region of interest" description="Disordered" evidence="1">
    <location>
        <begin position="16"/>
        <end position="46"/>
    </location>
</feature>
<evidence type="ECO:0000313" key="3">
    <source>
        <dbReference type="EMBL" id="CQH64597.1"/>
    </source>
</evidence>
<evidence type="ECO:0000259" key="2">
    <source>
        <dbReference type="SMART" id="SM00507"/>
    </source>
</evidence>
<dbReference type="OrthoDB" id="11472at2157"/>
<evidence type="ECO:0000256" key="1">
    <source>
        <dbReference type="SAM" id="MobiDB-lite"/>
    </source>
</evidence>